<evidence type="ECO:0000313" key="2">
    <source>
        <dbReference type="Proteomes" id="UP001159363"/>
    </source>
</evidence>
<protein>
    <submittedName>
        <fullName evidence="1">Uncharacterized protein</fullName>
    </submittedName>
</protein>
<sequence length="587" mass="63688">MEPYRQISDVVLRKILAQLAQPNVEIRPSCSWPKFPSNPAFPVLGGRDSLPLLHLSLSDITLASHQSEPGSVPGRVTGFSLVGLVPDDAVGRRVFSGISRFPHPLILGTAPYSLQSPSPALKTSLIRAAQLSSLHIKYDVGAEVNDRFNEHGADVALSAHLAQQHHCKTLRVRGQEARERYGRQLHARLVPRRSYEQGVQCFRRDALVGAAVAERLARSPPTKANRVQSPACGNCVRTVPLAGWFSRGSPAGDAPYSPQSPSSVPKTSLSRAAQSLHSFKYNCSYNLVAKLGVPIAVRLLASHQDEPGPIPGPGLTGFSHAGIVPDDAVGRRVFLGHLQFPPTPSSRHCSIVTSITLIGSQDLAVTSRPNLFTHSLTKGPEHPLSRAAKSSADYLLRIQIRSRSGSADHSSRPTAAKNVTKSNHIKDIHGLRQGRSLFNTDQYYGWKPGERGLCRRGTAPARRSEMGACHPPRYVWSSTFGIIIKCSFYREQPLHGFNPQDATEIVGGRRTSGRVSGRGKRTVSGFASATAQSLQAIAQEEAPTRKDVSSLQPRADWHIAFRKTRTASRPANAIAFSIKATELSPLS</sequence>
<gene>
    <name evidence="1" type="ORF">PR048_007116</name>
</gene>
<dbReference type="Proteomes" id="UP001159363">
    <property type="component" value="Chromosome 2"/>
</dbReference>
<accession>A0ABQ9ICR5</accession>
<organism evidence="1 2">
    <name type="scientific">Dryococelus australis</name>
    <dbReference type="NCBI Taxonomy" id="614101"/>
    <lineage>
        <taxon>Eukaryota</taxon>
        <taxon>Metazoa</taxon>
        <taxon>Ecdysozoa</taxon>
        <taxon>Arthropoda</taxon>
        <taxon>Hexapoda</taxon>
        <taxon>Insecta</taxon>
        <taxon>Pterygota</taxon>
        <taxon>Neoptera</taxon>
        <taxon>Polyneoptera</taxon>
        <taxon>Phasmatodea</taxon>
        <taxon>Verophasmatodea</taxon>
        <taxon>Anareolatae</taxon>
        <taxon>Phasmatidae</taxon>
        <taxon>Eurycanthinae</taxon>
        <taxon>Dryococelus</taxon>
    </lineage>
</organism>
<evidence type="ECO:0000313" key="1">
    <source>
        <dbReference type="EMBL" id="KAJ8894462.1"/>
    </source>
</evidence>
<comment type="caution">
    <text evidence="1">The sequence shown here is derived from an EMBL/GenBank/DDBJ whole genome shotgun (WGS) entry which is preliminary data.</text>
</comment>
<name>A0ABQ9ICR5_9NEOP</name>
<keyword evidence="2" id="KW-1185">Reference proteome</keyword>
<dbReference type="EMBL" id="JARBHB010000002">
    <property type="protein sequence ID" value="KAJ8894462.1"/>
    <property type="molecule type" value="Genomic_DNA"/>
</dbReference>
<proteinExistence type="predicted"/>
<reference evidence="1 2" key="1">
    <citation type="submission" date="2023-02" db="EMBL/GenBank/DDBJ databases">
        <title>LHISI_Scaffold_Assembly.</title>
        <authorList>
            <person name="Stuart O.P."/>
            <person name="Cleave R."/>
            <person name="Magrath M.J.L."/>
            <person name="Mikheyev A.S."/>
        </authorList>
    </citation>
    <scope>NUCLEOTIDE SEQUENCE [LARGE SCALE GENOMIC DNA]</scope>
    <source>
        <strain evidence="1">Daus_M_001</strain>
        <tissue evidence="1">Leg muscle</tissue>
    </source>
</reference>